<protein>
    <submittedName>
        <fullName evidence="2">YopX family protein</fullName>
    </submittedName>
</protein>
<reference evidence="2" key="1">
    <citation type="submission" date="2023-02" db="EMBL/GenBank/DDBJ databases">
        <title>Streptococcus sp. Genome Sequencing and Assembly.</title>
        <authorList>
            <person name="Shore S.M."/>
            <person name="Nicholson T.L."/>
        </authorList>
    </citation>
    <scope>NUCLEOTIDE SEQUENCE</scope>
    <source>
        <strain evidence="2">29887</strain>
    </source>
</reference>
<dbReference type="Pfam" id="PF09643">
    <property type="entry name" value="YopX"/>
    <property type="match status" value="1"/>
</dbReference>
<organism evidence="2">
    <name type="scientific">Streptococcus iners</name>
    <dbReference type="NCBI Taxonomy" id="3028084"/>
    <lineage>
        <taxon>Bacteria</taxon>
        <taxon>Bacillati</taxon>
        <taxon>Bacillota</taxon>
        <taxon>Bacilli</taxon>
        <taxon>Lactobacillales</taxon>
        <taxon>Streptococcaceae</taxon>
        <taxon>Streptococcus</taxon>
    </lineage>
</organism>
<dbReference type="RefSeq" id="WP_248050366.1">
    <property type="nucleotide sequence ID" value="NZ_CP118735.1"/>
</dbReference>
<dbReference type="AlphaFoldDB" id="A0AA97A451"/>
<gene>
    <name evidence="2" type="ORF">PW252_03015</name>
</gene>
<dbReference type="EMBL" id="CP118735">
    <property type="protein sequence ID" value="WNY51634.1"/>
    <property type="molecule type" value="Genomic_DNA"/>
</dbReference>
<accession>A0AA97A451</accession>
<name>A0AA97A451_9STRE</name>
<evidence type="ECO:0000259" key="1">
    <source>
        <dbReference type="Pfam" id="PF09643"/>
    </source>
</evidence>
<dbReference type="Gene3D" id="2.30.30.290">
    <property type="entry name" value="YopX-like domains"/>
    <property type="match status" value="1"/>
</dbReference>
<dbReference type="InterPro" id="IPR010024">
    <property type="entry name" value="CHP16711"/>
</dbReference>
<evidence type="ECO:0000313" key="2">
    <source>
        <dbReference type="EMBL" id="WNY51634.1"/>
    </source>
</evidence>
<dbReference type="InterPro" id="IPR019096">
    <property type="entry name" value="YopX_protein"/>
</dbReference>
<dbReference type="SUPFAM" id="SSF159006">
    <property type="entry name" value="YopX-like"/>
    <property type="match status" value="1"/>
</dbReference>
<dbReference type="KEGG" id="sins:PW252_03015"/>
<dbReference type="InterPro" id="IPR023385">
    <property type="entry name" value="YopX-like_C"/>
</dbReference>
<dbReference type="NCBIfam" id="TIGR01671">
    <property type="entry name" value="phage_TIGR01671"/>
    <property type="match status" value="1"/>
</dbReference>
<feature type="domain" description="YopX protein" evidence="1">
    <location>
        <begin position="29"/>
        <end position="128"/>
    </location>
</feature>
<proteinExistence type="predicted"/>
<sequence length="132" mass="14798">MVVPKFRGVSISDNNKGQWMYGNLIIDGNYAYIVNGVIESNDQYITIAEWRPVDPKTIGASTEVFDKNGKEIFEGDVVNIFDEKLSKIYYSEGAFCVEVLNGGTPLHVYLSDHLELIGNIYENPELVEATND</sequence>